<accession>A0A0B1S4L7</accession>
<evidence type="ECO:0000313" key="2">
    <source>
        <dbReference type="EMBL" id="KHJ78442.1"/>
    </source>
</evidence>
<dbReference type="AlphaFoldDB" id="A0A0B1S4L7"/>
<gene>
    <name evidence="2" type="ORF">OESDEN_21937</name>
</gene>
<keyword evidence="1" id="KW-0732">Signal</keyword>
<feature type="signal peptide" evidence="1">
    <location>
        <begin position="1"/>
        <end position="19"/>
    </location>
</feature>
<evidence type="ECO:0000256" key="1">
    <source>
        <dbReference type="SAM" id="SignalP"/>
    </source>
</evidence>
<sequence length="116" mass="12843">MNGLLVISLCAVCIGMALASGYGLYGTHDFFDDHGKEHGGHGHYDEYNKGFKKGFDEGGHGEYGSHKYGGWGKYAKGEEHGKYYGTEYDDGHEKGAHDYGYDHTKIGPIHEHIYVP</sequence>
<reference evidence="2 3" key="1">
    <citation type="submission" date="2014-03" db="EMBL/GenBank/DDBJ databases">
        <title>Draft genome of the hookworm Oesophagostomum dentatum.</title>
        <authorList>
            <person name="Mitreva M."/>
        </authorList>
    </citation>
    <scope>NUCLEOTIDE SEQUENCE [LARGE SCALE GENOMIC DNA]</scope>
    <source>
        <strain evidence="2 3">OD-Hann</strain>
    </source>
</reference>
<keyword evidence="3" id="KW-1185">Reference proteome</keyword>
<dbReference type="EMBL" id="KN609771">
    <property type="protein sequence ID" value="KHJ78442.1"/>
    <property type="molecule type" value="Genomic_DNA"/>
</dbReference>
<feature type="non-terminal residue" evidence="2">
    <location>
        <position position="116"/>
    </location>
</feature>
<protein>
    <submittedName>
        <fullName evidence="2">Uncharacterized protein</fullName>
    </submittedName>
</protein>
<organism evidence="2 3">
    <name type="scientific">Oesophagostomum dentatum</name>
    <name type="common">Nodular worm</name>
    <dbReference type="NCBI Taxonomy" id="61180"/>
    <lineage>
        <taxon>Eukaryota</taxon>
        <taxon>Metazoa</taxon>
        <taxon>Ecdysozoa</taxon>
        <taxon>Nematoda</taxon>
        <taxon>Chromadorea</taxon>
        <taxon>Rhabditida</taxon>
        <taxon>Rhabditina</taxon>
        <taxon>Rhabditomorpha</taxon>
        <taxon>Strongyloidea</taxon>
        <taxon>Strongylidae</taxon>
        <taxon>Oesophagostomum</taxon>
    </lineage>
</organism>
<dbReference type="Proteomes" id="UP000053660">
    <property type="component" value="Unassembled WGS sequence"/>
</dbReference>
<dbReference type="OrthoDB" id="5875312at2759"/>
<feature type="chain" id="PRO_5002060732" evidence="1">
    <location>
        <begin position="20"/>
        <end position="116"/>
    </location>
</feature>
<proteinExistence type="predicted"/>
<name>A0A0B1S4L7_OESDE</name>
<evidence type="ECO:0000313" key="3">
    <source>
        <dbReference type="Proteomes" id="UP000053660"/>
    </source>
</evidence>